<dbReference type="InterPro" id="IPR007110">
    <property type="entry name" value="Ig-like_dom"/>
</dbReference>
<accession>A0A6Q2YED5</accession>
<evidence type="ECO:0000259" key="14">
    <source>
        <dbReference type="PROSITE" id="PS50835"/>
    </source>
</evidence>
<dbReference type="SMART" id="SM00365">
    <property type="entry name" value="LRR_SD22"/>
    <property type="match status" value="4"/>
</dbReference>
<dbReference type="SMART" id="SM00082">
    <property type="entry name" value="LRRCT"/>
    <property type="match status" value="1"/>
</dbReference>
<keyword evidence="10" id="KW-0325">Glycoprotein</keyword>
<keyword evidence="3" id="KW-0433">Leucine-rich repeat</keyword>
<dbReference type="SMART" id="SM00369">
    <property type="entry name" value="LRR_TYP"/>
    <property type="match status" value="12"/>
</dbReference>
<dbReference type="PANTHER" id="PTHR45842:SF24">
    <property type="entry name" value="LEUCINE-RICH REPEATS AND IMMUNOGLOBULIN-LIKE DOMAINS 1"/>
    <property type="match status" value="1"/>
</dbReference>
<organism evidence="15 16">
    <name type="scientific">Esox lucius</name>
    <name type="common">Northern pike</name>
    <dbReference type="NCBI Taxonomy" id="8010"/>
    <lineage>
        <taxon>Eukaryota</taxon>
        <taxon>Metazoa</taxon>
        <taxon>Chordata</taxon>
        <taxon>Craniata</taxon>
        <taxon>Vertebrata</taxon>
        <taxon>Euteleostomi</taxon>
        <taxon>Actinopterygii</taxon>
        <taxon>Neopterygii</taxon>
        <taxon>Teleostei</taxon>
        <taxon>Protacanthopterygii</taxon>
        <taxon>Esociformes</taxon>
        <taxon>Esocidae</taxon>
        <taxon>Esox</taxon>
    </lineage>
</organism>
<dbReference type="Proteomes" id="UP000265140">
    <property type="component" value="Chromosome 17"/>
</dbReference>
<evidence type="ECO:0000256" key="12">
    <source>
        <dbReference type="SAM" id="MobiDB-lite"/>
    </source>
</evidence>
<keyword evidence="2" id="KW-1003">Cell membrane</keyword>
<comment type="subcellular location">
    <subcellularLocation>
        <location evidence="1">Cell membrane</location>
        <topology evidence="1">Single-pass type I membrane protein</topology>
    </subcellularLocation>
</comment>
<dbReference type="FunFam" id="3.80.10.10:FF:000023">
    <property type="entry name" value="Leucine rich repeats and immunoglobulin like domains 3"/>
    <property type="match status" value="1"/>
</dbReference>
<dbReference type="GeneTree" id="ENSGT00940000158502"/>
<dbReference type="Bgee" id="ENSELUG00000007164">
    <property type="expression patterns" value="Expressed in stomach and 14 other cell types or tissues"/>
</dbReference>
<feature type="compositionally biased region" description="Polar residues" evidence="12">
    <location>
        <begin position="933"/>
        <end position="943"/>
    </location>
</feature>
<keyword evidence="7 13" id="KW-1133">Transmembrane helix</keyword>
<protein>
    <recommendedName>
        <fullName evidence="14">Ig-like domain-containing protein</fullName>
    </recommendedName>
</protein>
<dbReference type="InterPro" id="IPR013783">
    <property type="entry name" value="Ig-like_fold"/>
</dbReference>
<gene>
    <name evidence="15" type="primary">LRIG3</name>
</gene>
<evidence type="ECO:0000256" key="10">
    <source>
        <dbReference type="ARBA" id="ARBA00023180"/>
    </source>
</evidence>
<evidence type="ECO:0000256" key="2">
    <source>
        <dbReference type="ARBA" id="ARBA00022475"/>
    </source>
</evidence>
<evidence type="ECO:0000256" key="5">
    <source>
        <dbReference type="ARBA" id="ARBA00022729"/>
    </source>
</evidence>
<dbReference type="Gene3D" id="2.60.40.10">
    <property type="entry name" value="Immunoglobulins"/>
    <property type="match status" value="3"/>
</dbReference>
<reference evidence="15" key="2">
    <citation type="submission" date="2020-02" db="EMBL/GenBank/DDBJ databases">
        <title>Esox lucius (northern pike) genome, fEsoLuc1, primary haplotype.</title>
        <authorList>
            <person name="Myers G."/>
            <person name="Karagic N."/>
            <person name="Meyer A."/>
            <person name="Pippel M."/>
            <person name="Reichard M."/>
            <person name="Winkler S."/>
            <person name="Tracey A."/>
            <person name="Sims Y."/>
            <person name="Howe K."/>
            <person name="Rhie A."/>
            <person name="Formenti G."/>
            <person name="Durbin R."/>
            <person name="Fedrigo O."/>
            <person name="Jarvis E.D."/>
        </authorList>
    </citation>
    <scope>NUCLEOTIDE SEQUENCE [LARGE SCALE GENOMIC DNA]</scope>
</reference>
<dbReference type="Gene3D" id="3.80.10.10">
    <property type="entry name" value="Ribonuclease Inhibitor"/>
    <property type="match status" value="2"/>
</dbReference>
<dbReference type="FunFam" id="2.60.40.10:FF:000161">
    <property type="entry name" value="Leucine rich repeats and immunoglobulin like domains 2"/>
    <property type="match status" value="1"/>
</dbReference>
<dbReference type="InterPro" id="IPR000483">
    <property type="entry name" value="Cys-rich_flank_reg_C"/>
</dbReference>
<evidence type="ECO:0000256" key="11">
    <source>
        <dbReference type="ARBA" id="ARBA00023319"/>
    </source>
</evidence>
<dbReference type="SMART" id="SM00409">
    <property type="entry name" value="IG"/>
    <property type="match status" value="3"/>
</dbReference>
<dbReference type="InterPro" id="IPR001611">
    <property type="entry name" value="Leu-rich_rpt"/>
</dbReference>
<dbReference type="InterPro" id="IPR050467">
    <property type="entry name" value="LRFN"/>
</dbReference>
<dbReference type="SUPFAM" id="SSF52058">
    <property type="entry name" value="L domain-like"/>
    <property type="match status" value="1"/>
</dbReference>
<dbReference type="SUPFAM" id="SSF48726">
    <property type="entry name" value="Immunoglobulin"/>
    <property type="match status" value="3"/>
</dbReference>
<evidence type="ECO:0000256" key="3">
    <source>
        <dbReference type="ARBA" id="ARBA00022614"/>
    </source>
</evidence>
<dbReference type="GO" id="GO:0005886">
    <property type="term" value="C:plasma membrane"/>
    <property type="evidence" value="ECO:0007669"/>
    <property type="project" value="UniProtKB-SubCell"/>
</dbReference>
<reference evidence="15" key="3">
    <citation type="submission" date="2025-08" db="UniProtKB">
        <authorList>
            <consortium name="Ensembl"/>
        </authorList>
    </citation>
    <scope>IDENTIFICATION</scope>
</reference>
<proteinExistence type="predicted"/>
<feature type="region of interest" description="Disordered" evidence="12">
    <location>
        <begin position="918"/>
        <end position="951"/>
    </location>
</feature>
<dbReference type="Pfam" id="PF13855">
    <property type="entry name" value="LRR_8"/>
    <property type="match status" value="4"/>
</dbReference>
<dbReference type="InterPro" id="IPR003598">
    <property type="entry name" value="Ig_sub2"/>
</dbReference>
<feature type="transmembrane region" description="Helical" evidence="13">
    <location>
        <begin position="740"/>
        <end position="765"/>
    </location>
</feature>
<dbReference type="Ensembl" id="ENSELUT00000071891.2">
    <property type="protein sequence ID" value="ENSELUP00000064235.2"/>
    <property type="gene ID" value="ENSELUG00000007164.3"/>
</dbReference>
<evidence type="ECO:0000313" key="15">
    <source>
        <dbReference type="Ensembl" id="ENSELUP00000064235.2"/>
    </source>
</evidence>
<dbReference type="PANTHER" id="PTHR45842">
    <property type="entry name" value="SYNAPTIC ADHESION-LIKE MOLECULE SALM"/>
    <property type="match status" value="1"/>
</dbReference>
<keyword evidence="9" id="KW-1015">Disulfide bond</keyword>
<keyword evidence="11" id="KW-0393">Immunoglobulin domain</keyword>
<name>A0A6Q2YED5_ESOLU</name>
<keyword evidence="8 13" id="KW-0472">Membrane</keyword>
<dbReference type="SMART" id="SM00408">
    <property type="entry name" value="IGc2"/>
    <property type="match status" value="3"/>
</dbReference>
<dbReference type="FunFam" id="3.80.10.10:FF:001164">
    <property type="entry name" value="GH01279p"/>
    <property type="match status" value="1"/>
</dbReference>
<evidence type="ECO:0000256" key="1">
    <source>
        <dbReference type="ARBA" id="ARBA00004251"/>
    </source>
</evidence>
<dbReference type="PROSITE" id="PS51450">
    <property type="entry name" value="LRR"/>
    <property type="match status" value="5"/>
</dbReference>
<dbReference type="InterPro" id="IPR032675">
    <property type="entry name" value="LRR_dom_sf"/>
</dbReference>
<dbReference type="InterPro" id="IPR013098">
    <property type="entry name" value="Ig_I-set"/>
</dbReference>
<keyword evidence="4 13" id="KW-0812">Transmembrane</keyword>
<dbReference type="PROSITE" id="PS50835">
    <property type="entry name" value="IG_LIKE"/>
    <property type="match status" value="3"/>
</dbReference>
<dbReference type="Pfam" id="PF13927">
    <property type="entry name" value="Ig_3"/>
    <property type="match status" value="1"/>
</dbReference>
<sequence length="1073" mass="117502">LNLAVSALKEQWAHQSRMFHDLAVCVSQQESLLCHDLVLQDGLINGFPLTELCILCFIARHHNKIRTIDGRRMRDLVSVETLDLSNNDITEVRGQGFPAGLQIKDLYLSNNKIALLEAGALDQLSSSLQILRLSRNRISQVPVKAFQLSKLTQLELNRNRLRQVEGLTFQGLASLEVLKLQRNNISKLTDGAFWGLAKMKVLHLDYNSLREVNSGSLYGLSSLLQLFLSNNSISHMNPDGWRFCQRLRELSLSYNNLSRLDEGSLSVLGDLHTLRLGHNSISHITEGAFRGLKALRLLELDHNDISGTIEDTNGAFSGLDNLNKLTLFGNKIKSVAKKAFSGLEALEHLSLGQNAIRSIQPEAFSKMRSLKELLIQSDSFLCDCQLHWFPEWLVARGLNTHVEATCAHPETLKGISVFLAPPERFVCDDLPKPQITVQPETTVTVLGSDVRLTCTAASSSSSPMTFAWRKDQELLRHAEVENFAHVRAHHGGAHEAGGVMEYTTILHLRHVTFAHEGRYQCIITNHFGSSYSTKARLTVNVLPTFVKTPGDNIIRTGTTAKLECAAEGHPTPQIAWQKDGGTDFPAARERRMHVMPDDDVFFIMDVKPEDMGVYSCTAKNTAGAVSANATLTVLETPHLAQDLEDRSVVVGDTVALQCKALGSPPPKLTWLRNDEPLRPSERHHFTPGNQLLVIGSAVLDDAGKYTCVMSNALGTERAHSQLSVRRRQAACVAPSGPSTVTVGIIVIAVVTSIVVTSLVWVCIIYQTRKKSEECSVTNTDETIVPLDVPSYLSSQGTLSERQDICVRVEASGGPQANGHIDNTGTVLHAGSHPKPQGGNFPVCSVIQRDLGFHGDVLCTDCMESGNSYSQSHVDYLPQGLGPVGPDYQQQPHPPHMDYTVAVPLGMDTGHYTAPLCNGTPNGVRRDTPPPSFPSNHNTVSTRRNLNDRKGSDLPIPHCGLGMLGNLEDRVGNVGESGRQGGECWGIWKTGWGMLGNLEDRVGNAGESGRQGGECWGIWKTGWGMLGNLEDRVGNAGESGRQGGECWGIWKTGWGMLGNLEDRVGNVRESLNRT</sequence>
<evidence type="ECO:0000256" key="4">
    <source>
        <dbReference type="ARBA" id="ARBA00022692"/>
    </source>
</evidence>
<evidence type="ECO:0000256" key="9">
    <source>
        <dbReference type="ARBA" id="ARBA00023157"/>
    </source>
</evidence>
<evidence type="ECO:0000256" key="13">
    <source>
        <dbReference type="SAM" id="Phobius"/>
    </source>
</evidence>
<reference evidence="16" key="1">
    <citation type="journal article" date="2014" name="PLoS ONE">
        <title>The genome and linkage map of the northern pike (Esox lucius): conserved synteny revealed between the salmonid sister group and the Neoteleostei.</title>
        <authorList>
            <person name="Rondeau E.B."/>
            <person name="Minkley D.R."/>
            <person name="Leong J.S."/>
            <person name="Messmer A.M."/>
            <person name="Jantzen J.R."/>
            <person name="von Schalburg K.R."/>
            <person name="Lemon C."/>
            <person name="Bird N.H."/>
            <person name="Koop B.F."/>
        </authorList>
    </citation>
    <scope>NUCLEOTIDE SEQUENCE</scope>
</reference>
<evidence type="ECO:0000256" key="8">
    <source>
        <dbReference type="ARBA" id="ARBA00023136"/>
    </source>
</evidence>
<keyword evidence="16" id="KW-1185">Reference proteome</keyword>
<dbReference type="FunFam" id="2.60.40.10:FF:000224">
    <property type="entry name" value="Leucine rich repeats and immunoglobulin like domains 3"/>
    <property type="match status" value="1"/>
</dbReference>
<evidence type="ECO:0000256" key="7">
    <source>
        <dbReference type="ARBA" id="ARBA00022989"/>
    </source>
</evidence>
<dbReference type="InterPro" id="IPR036179">
    <property type="entry name" value="Ig-like_dom_sf"/>
</dbReference>
<keyword evidence="5" id="KW-0732">Signal</keyword>
<dbReference type="CDD" id="cd05763">
    <property type="entry name" value="IgI_LRIG1-like"/>
    <property type="match status" value="1"/>
</dbReference>
<feature type="domain" description="Ig-like" evidence="14">
    <location>
        <begin position="543"/>
        <end position="632"/>
    </location>
</feature>
<dbReference type="AlphaFoldDB" id="A0A6Q2YED5"/>
<evidence type="ECO:0000256" key="6">
    <source>
        <dbReference type="ARBA" id="ARBA00022737"/>
    </source>
</evidence>
<feature type="domain" description="Ig-like" evidence="14">
    <location>
        <begin position="637"/>
        <end position="723"/>
    </location>
</feature>
<keyword evidence="6" id="KW-0677">Repeat</keyword>
<dbReference type="Pfam" id="PF07679">
    <property type="entry name" value="I-set"/>
    <property type="match status" value="2"/>
</dbReference>
<evidence type="ECO:0000313" key="16">
    <source>
        <dbReference type="Proteomes" id="UP000265140"/>
    </source>
</evidence>
<dbReference type="InterPro" id="IPR003591">
    <property type="entry name" value="Leu-rich_rpt_typical-subtyp"/>
</dbReference>
<dbReference type="InterPro" id="IPR003599">
    <property type="entry name" value="Ig_sub"/>
</dbReference>
<reference evidence="15" key="4">
    <citation type="submission" date="2025-09" db="UniProtKB">
        <authorList>
            <consortium name="Ensembl"/>
        </authorList>
    </citation>
    <scope>IDENTIFICATION</scope>
</reference>
<dbReference type="FunFam" id="2.60.40.10:FF:000150">
    <property type="entry name" value="Leucine rich repeats and immunoglobulin like domains 3"/>
    <property type="match status" value="1"/>
</dbReference>
<feature type="domain" description="Ig-like" evidence="14">
    <location>
        <begin position="433"/>
        <end position="538"/>
    </location>
</feature>